<evidence type="ECO:0000256" key="4">
    <source>
        <dbReference type="ARBA" id="ARBA00023242"/>
    </source>
</evidence>
<evidence type="ECO:0000259" key="8">
    <source>
        <dbReference type="PROSITE" id="PS50053"/>
    </source>
</evidence>
<dbReference type="GO" id="GO:0043130">
    <property type="term" value="F:ubiquitin binding"/>
    <property type="evidence" value="ECO:0007669"/>
    <property type="project" value="UniProtKB-UniRule"/>
</dbReference>
<dbReference type="FunFam" id="1.10.8.10:FF:000002">
    <property type="entry name" value="UV excision repair protein RAD23 homolog"/>
    <property type="match status" value="1"/>
</dbReference>
<evidence type="ECO:0000256" key="3">
    <source>
        <dbReference type="ARBA" id="ARBA00023204"/>
    </source>
</evidence>
<dbReference type="GO" id="GO:0006289">
    <property type="term" value="P:nucleotide-excision repair"/>
    <property type="evidence" value="ECO:0007669"/>
    <property type="project" value="UniProtKB-UniRule"/>
</dbReference>
<dbReference type="CDD" id="cd14281">
    <property type="entry name" value="UBA2_Rad23_like"/>
    <property type="match status" value="1"/>
</dbReference>
<name>A0AAN8EAP1_9EURO</name>
<dbReference type="GO" id="GO:0070628">
    <property type="term" value="F:proteasome binding"/>
    <property type="evidence" value="ECO:0007669"/>
    <property type="project" value="TreeGrafter"/>
</dbReference>
<dbReference type="InterPro" id="IPR015360">
    <property type="entry name" value="XPC-bd"/>
</dbReference>
<dbReference type="GO" id="GO:0005654">
    <property type="term" value="C:nucleoplasm"/>
    <property type="evidence" value="ECO:0007669"/>
    <property type="project" value="TreeGrafter"/>
</dbReference>
<dbReference type="SMART" id="SM00165">
    <property type="entry name" value="UBA"/>
    <property type="match status" value="2"/>
</dbReference>
<keyword evidence="3 5" id="KW-0234">DNA repair</keyword>
<dbReference type="InterPro" id="IPR029071">
    <property type="entry name" value="Ubiquitin-like_domsf"/>
</dbReference>
<accession>A0AAN8EAP1</accession>
<dbReference type="Gene3D" id="1.10.8.10">
    <property type="entry name" value="DNA helicase RuvA subunit, C-terminal domain"/>
    <property type="match status" value="2"/>
</dbReference>
<evidence type="ECO:0000313" key="9">
    <source>
        <dbReference type="EMBL" id="KAK5949420.1"/>
    </source>
</evidence>
<dbReference type="EMBL" id="JAKLMC020000036">
    <property type="protein sequence ID" value="KAK5949420.1"/>
    <property type="molecule type" value="Genomic_DNA"/>
</dbReference>
<reference evidence="9 10" key="1">
    <citation type="submission" date="2022-12" db="EMBL/GenBank/DDBJ databases">
        <title>Genomic features and morphological characterization of a novel Knufia sp. strain isolated from spacecraft assembly facility.</title>
        <authorList>
            <person name="Teixeira M."/>
            <person name="Chander A.M."/>
            <person name="Stajich J.E."/>
            <person name="Venkateswaran K."/>
        </authorList>
    </citation>
    <scope>NUCLEOTIDE SEQUENCE [LARGE SCALE GENOMIC DNA]</scope>
    <source>
        <strain evidence="9 10">FJI-L2-BK-P2</strain>
    </source>
</reference>
<dbReference type="InterPro" id="IPR015940">
    <property type="entry name" value="UBA"/>
</dbReference>
<dbReference type="PANTHER" id="PTHR10621">
    <property type="entry name" value="UV EXCISION REPAIR PROTEIN RAD23"/>
    <property type="match status" value="1"/>
</dbReference>
<protein>
    <recommendedName>
        <fullName evidence="5">UV excision repair protein RAD23</fullName>
    </recommendedName>
</protein>
<evidence type="ECO:0000313" key="10">
    <source>
        <dbReference type="Proteomes" id="UP001316803"/>
    </source>
</evidence>
<organism evidence="9 10">
    <name type="scientific">Knufia fluminis</name>
    <dbReference type="NCBI Taxonomy" id="191047"/>
    <lineage>
        <taxon>Eukaryota</taxon>
        <taxon>Fungi</taxon>
        <taxon>Dikarya</taxon>
        <taxon>Ascomycota</taxon>
        <taxon>Pezizomycotina</taxon>
        <taxon>Eurotiomycetes</taxon>
        <taxon>Chaetothyriomycetidae</taxon>
        <taxon>Chaetothyriales</taxon>
        <taxon>Trichomeriaceae</taxon>
        <taxon>Knufia</taxon>
    </lineage>
</organism>
<comment type="caution">
    <text evidence="9">The sequence shown here is derived from an EMBL/GenBank/DDBJ whole genome shotgun (WGS) entry which is preliminary data.</text>
</comment>
<dbReference type="InterPro" id="IPR000626">
    <property type="entry name" value="Ubiquitin-like_dom"/>
</dbReference>
<keyword evidence="4 5" id="KW-0539">Nucleus</keyword>
<dbReference type="InterPro" id="IPR036353">
    <property type="entry name" value="XPC-bd_sf"/>
</dbReference>
<keyword evidence="5" id="KW-0963">Cytoplasm</keyword>
<dbReference type="NCBIfam" id="TIGR00601">
    <property type="entry name" value="rad23"/>
    <property type="match status" value="1"/>
</dbReference>
<dbReference type="GO" id="GO:0031593">
    <property type="term" value="F:polyubiquitin modification-dependent protein binding"/>
    <property type="evidence" value="ECO:0007669"/>
    <property type="project" value="UniProtKB-UniRule"/>
</dbReference>
<dbReference type="SMART" id="SM00727">
    <property type="entry name" value="STI1"/>
    <property type="match status" value="1"/>
</dbReference>
<dbReference type="PRINTS" id="PR01839">
    <property type="entry name" value="RAD23PROTEIN"/>
</dbReference>
<dbReference type="FunFam" id="1.10.8.10:FF:000003">
    <property type="entry name" value="UV excision repair protein RAD23 homolog"/>
    <property type="match status" value="1"/>
</dbReference>
<dbReference type="CDD" id="cd01805">
    <property type="entry name" value="Ubl_Rad23"/>
    <property type="match status" value="1"/>
</dbReference>
<evidence type="ECO:0000256" key="1">
    <source>
        <dbReference type="ARBA" id="ARBA00022737"/>
    </source>
</evidence>
<dbReference type="Gene3D" id="1.10.10.540">
    <property type="entry name" value="XPC-binding domain"/>
    <property type="match status" value="1"/>
</dbReference>
<feature type="region of interest" description="Disordered" evidence="6">
    <location>
        <begin position="77"/>
        <end position="137"/>
    </location>
</feature>
<dbReference type="PROSITE" id="PS50053">
    <property type="entry name" value="UBIQUITIN_2"/>
    <property type="match status" value="1"/>
</dbReference>
<dbReference type="InterPro" id="IPR006636">
    <property type="entry name" value="STI1_HS-bd"/>
</dbReference>
<dbReference type="GO" id="GO:0043161">
    <property type="term" value="P:proteasome-mediated ubiquitin-dependent protein catabolic process"/>
    <property type="evidence" value="ECO:0007669"/>
    <property type="project" value="UniProtKB-UniRule"/>
</dbReference>
<dbReference type="InterPro" id="IPR009060">
    <property type="entry name" value="UBA-like_sf"/>
</dbReference>
<dbReference type="Pfam" id="PF00240">
    <property type="entry name" value="ubiquitin"/>
    <property type="match status" value="1"/>
</dbReference>
<feature type="domain" description="UBA" evidence="7">
    <location>
        <begin position="365"/>
        <end position="406"/>
    </location>
</feature>
<dbReference type="SMART" id="SM00213">
    <property type="entry name" value="UBQ"/>
    <property type="match status" value="1"/>
</dbReference>
<feature type="region of interest" description="Disordered" evidence="6">
    <location>
        <begin position="191"/>
        <end position="233"/>
    </location>
</feature>
<evidence type="ECO:0000256" key="2">
    <source>
        <dbReference type="ARBA" id="ARBA00022763"/>
    </source>
</evidence>
<dbReference type="SUPFAM" id="SSF101238">
    <property type="entry name" value="XPC-binding domain"/>
    <property type="match status" value="1"/>
</dbReference>
<feature type="compositionally biased region" description="Low complexity" evidence="6">
    <location>
        <begin position="101"/>
        <end position="128"/>
    </location>
</feature>
<evidence type="ECO:0000256" key="6">
    <source>
        <dbReference type="SAM" id="MobiDB-lite"/>
    </source>
</evidence>
<dbReference type="FunFam" id="1.10.10.540:FF:000001">
    <property type="entry name" value="UV excision repair protein RAD23 B"/>
    <property type="match status" value="1"/>
</dbReference>
<evidence type="ECO:0000256" key="5">
    <source>
        <dbReference type="RuleBase" id="RU367049"/>
    </source>
</evidence>
<comment type="function">
    <text evidence="5">Multiubiquitin chain receptor involved in modulation of proteasomal degradation. Involved in nucleotide excision repair.</text>
</comment>
<dbReference type="Proteomes" id="UP001316803">
    <property type="component" value="Unassembled WGS sequence"/>
</dbReference>
<dbReference type="SUPFAM" id="SSF54236">
    <property type="entry name" value="Ubiquitin-like"/>
    <property type="match status" value="1"/>
</dbReference>
<dbReference type="Gene3D" id="3.10.20.90">
    <property type="entry name" value="Phosphatidylinositol 3-kinase Catalytic Subunit, Chain A, domain 1"/>
    <property type="match status" value="1"/>
</dbReference>
<comment type="subcellular location">
    <subcellularLocation>
        <location evidence="5">Nucleus</location>
    </subcellularLocation>
    <subcellularLocation>
        <location evidence="5">Cytoplasm</location>
    </subcellularLocation>
</comment>
<dbReference type="AlphaFoldDB" id="A0AAN8EAP1"/>
<keyword evidence="10" id="KW-1185">Reference proteome</keyword>
<feature type="domain" description="Ubiquitin-like" evidence="8">
    <location>
        <begin position="1"/>
        <end position="76"/>
    </location>
</feature>
<dbReference type="InterPro" id="IPR004806">
    <property type="entry name" value="Rad23"/>
</dbReference>
<sequence length="411" mass="42545">MKLNFRDLKQQKFTIDAEPSDTVLQVKEKIAADKGWEASTQKLIYSGKILADANTVESYKIDEKGFIVCMVSKPKAAPAPKAAPPATPATTSSTPAPPAAPQQSSSTPAAANPPATPTPAQSAQVPAPGQTGFGDQSAMLVGNRSDAAVREIEAMGFDRPDIERALRAAYYNPDRAIDYLLNGIPENIQAEQRAAQQQQQQGQAQQGQGPTSPPAAGAQTGTTPAQPAATQPAGEEVNLFEQAAQAAQGGGARGGAGRGAAAAGAGAGAGLAAALGGAAGAGGGAGGNTEVNMDFLRNSEHFQHLRRLVQQQPAMLEPILQQVAEGNPQLAQIISQNSEAFLQLLSEDLTGGEGGGLPAGSIHVTQEESDAIERLCGLGFARERVIQAYFACDKNEELAANFLFEQPDDDE</sequence>
<proteinExistence type="inferred from homology"/>
<dbReference type="SUPFAM" id="SSF46934">
    <property type="entry name" value="UBA-like"/>
    <property type="match status" value="2"/>
</dbReference>
<dbReference type="FunFam" id="3.10.20.90:FF:000175">
    <property type="entry name" value="UV excision repair protein Rad23"/>
    <property type="match status" value="1"/>
</dbReference>
<evidence type="ECO:0000259" key="7">
    <source>
        <dbReference type="PROSITE" id="PS50030"/>
    </source>
</evidence>
<dbReference type="Pfam" id="PF00627">
    <property type="entry name" value="UBA"/>
    <property type="match status" value="2"/>
</dbReference>
<dbReference type="GO" id="GO:0005829">
    <property type="term" value="C:cytosol"/>
    <property type="evidence" value="ECO:0007669"/>
    <property type="project" value="TreeGrafter"/>
</dbReference>
<keyword evidence="2 5" id="KW-0227">DNA damage</keyword>
<feature type="domain" description="UBA" evidence="7">
    <location>
        <begin position="143"/>
        <end position="183"/>
    </location>
</feature>
<dbReference type="Pfam" id="PF09280">
    <property type="entry name" value="XPC-binding"/>
    <property type="match status" value="1"/>
</dbReference>
<dbReference type="CDD" id="cd14280">
    <property type="entry name" value="UBA1_Rad23_like"/>
    <property type="match status" value="1"/>
</dbReference>
<gene>
    <name evidence="9" type="primary">RAD23</name>
    <name evidence="9" type="ORF">OHC33_009593</name>
</gene>
<comment type="similarity">
    <text evidence="5">Belongs to the RAD23 family.</text>
</comment>
<dbReference type="GO" id="GO:0003684">
    <property type="term" value="F:damaged DNA binding"/>
    <property type="evidence" value="ECO:0007669"/>
    <property type="project" value="UniProtKB-UniRule"/>
</dbReference>
<dbReference type="PANTHER" id="PTHR10621:SF0">
    <property type="entry name" value="UV EXCISION REPAIR PROTEIN RAD23"/>
    <property type="match status" value="1"/>
</dbReference>
<dbReference type="PROSITE" id="PS50030">
    <property type="entry name" value="UBA"/>
    <property type="match status" value="2"/>
</dbReference>
<keyword evidence="1" id="KW-0677">Repeat</keyword>